<organism evidence="2 3">
    <name type="scientific">Stenotrophomonas nematodicola</name>
    <dbReference type="NCBI Taxonomy" id="2656746"/>
    <lineage>
        <taxon>Bacteria</taxon>
        <taxon>Pseudomonadati</taxon>
        <taxon>Pseudomonadota</taxon>
        <taxon>Gammaproteobacteria</taxon>
        <taxon>Lysobacterales</taxon>
        <taxon>Lysobacteraceae</taxon>
        <taxon>Stenotrophomonas</taxon>
    </lineage>
</organism>
<keyword evidence="1" id="KW-0472">Membrane</keyword>
<gene>
    <name evidence="2" type="ORF">ACEU0G_003669</name>
</gene>
<evidence type="ECO:0000313" key="3">
    <source>
        <dbReference type="Proteomes" id="UP001605261"/>
    </source>
</evidence>
<feature type="transmembrane region" description="Helical" evidence="1">
    <location>
        <begin position="20"/>
        <end position="37"/>
    </location>
</feature>
<sequence length="41" mass="4819">MSPDKLPGPWRAAWQGMGRWRWLWLALLLVWASLVPLEAMK</sequence>
<name>A0ABW7CXH3_9GAMM</name>
<keyword evidence="1" id="KW-1133">Transmembrane helix</keyword>
<dbReference type="Proteomes" id="UP001605261">
    <property type="component" value="Unassembled WGS sequence"/>
</dbReference>
<dbReference type="EMBL" id="JBHGCJ010000007">
    <property type="protein sequence ID" value="MFG6109652.1"/>
    <property type="molecule type" value="Genomic_DNA"/>
</dbReference>
<evidence type="ECO:0000256" key="1">
    <source>
        <dbReference type="SAM" id="Phobius"/>
    </source>
</evidence>
<accession>A0ABW7CXH3</accession>
<evidence type="ECO:0000313" key="2">
    <source>
        <dbReference type="EMBL" id="MFG6109652.1"/>
    </source>
</evidence>
<dbReference type="RefSeq" id="WP_394163413.1">
    <property type="nucleotide sequence ID" value="NZ_JBHGCJ010000007.1"/>
</dbReference>
<reference evidence="2 3" key="1">
    <citation type="submission" date="2024-09" db="EMBL/GenBank/DDBJ databases">
        <authorList>
            <consortium name="All-Russian atlas of soil microorganisms"/>
            <consortium name="as a basis for the search for new antimicrobial producers and enzymes with unique properties"/>
            <person name="Sokolova E.A."/>
            <person name="Voronina E.N."/>
        </authorList>
    </citation>
    <scope>NUCLEOTIDE SEQUENCE [LARGE SCALE GENOMIC DNA]</scope>
    <source>
        <strain evidence="2 3">AF-22b-331.1</strain>
    </source>
</reference>
<keyword evidence="1" id="KW-0812">Transmembrane</keyword>
<proteinExistence type="predicted"/>
<keyword evidence="3" id="KW-1185">Reference proteome</keyword>
<comment type="caution">
    <text evidence="2">The sequence shown here is derived from an EMBL/GenBank/DDBJ whole genome shotgun (WGS) entry which is preliminary data.</text>
</comment>
<protein>
    <submittedName>
        <fullName evidence="2">Uncharacterized protein</fullName>
    </submittedName>
</protein>